<dbReference type="OrthoDB" id="686243at2759"/>
<sequence>MYAPNKEEPPQCHNVFRTKYTIDGKVCDLIIDCNSSENIISSLMVQNLKLKTKKHPHPYRIVCIKKNYETKVTDTILIKFSMGKTIFYEIYYDIVEMDACHLILDRSWDYDLDATHLDRDNHYIFYKNCEKFFLRPIKENKFFSTVKEKKI</sequence>
<dbReference type="AlphaFoldDB" id="A0A7I8KLI2"/>
<dbReference type="InterPro" id="IPR021109">
    <property type="entry name" value="Peptidase_aspartic_dom_sf"/>
</dbReference>
<protein>
    <submittedName>
        <fullName evidence="1">Uncharacterized protein</fullName>
    </submittedName>
</protein>
<keyword evidence="2" id="KW-1185">Reference proteome</keyword>
<dbReference type="Gene3D" id="2.40.70.10">
    <property type="entry name" value="Acid Proteases"/>
    <property type="match status" value="1"/>
</dbReference>
<accession>A0A7I8KLI2</accession>
<name>A0A7I8KLI2_SPIIN</name>
<dbReference type="CDD" id="cd00303">
    <property type="entry name" value="retropepsin_like"/>
    <property type="match status" value="1"/>
</dbReference>
<dbReference type="PANTHER" id="PTHR35046">
    <property type="entry name" value="ZINC KNUCKLE (CCHC-TYPE) FAMILY PROTEIN"/>
    <property type="match status" value="1"/>
</dbReference>
<proteinExistence type="predicted"/>
<dbReference type="EMBL" id="LR746269">
    <property type="protein sequence ID" value="CAA7397825.1"/>
    <property type="molecule type" value="Genomic_DNA"/>
</dbReference>
<evidence type="ECO:0000313" key="2">
    <source>
        <dbReference type="Proteomes" id="UP000663760"/>
    </source>
</evidence>
<reference evidence="1" key="1">
    <citation type="submission" date="2020-02" db="EMBL/GenBank/DDBJ databases">
        <authorList>
            <person name="Scholz U."/>
            <person name="Mascher M."/>
            <person name="Fiebig A."/>
        </authorList>
    </citation>
    <scope>NUCLEOTIDE SEQUENCE</scope>
</reference>
<dbReference type="PANTHER" id="PTHR35046:SF9">
    <property type="entry name" value="RNA-DIRECTED DNA POLYMERASE"/>
    <property type="match status" value="1"/>
</dbReference>
<evidence type="ECO:0000313" key="1">
    <source>
        <dbReference type="EMBL" id="CAA7397825.1"/>
    </source>
</evidence>
<organism evidence="1 2">
    <name type="scientific">Spirodela intermedia</name>
    <name type="common">Intermediate duckweed</name>
    <dbReference type="NCBI Taxonomy" id="51605"/>
    <lineage>
        <taxon>Eukaryota</taxon>
        <taxon>Viridiplantae</taxon>
        <taxon>Streptophyta</taxon>
        <taxon>Embryophyta</taxon>
        <taxon>Tracheophyta</taxon>
        <taxon>Spermatophyta</taxon>
        <taxon>Magnoliopsida</taxon>
        <taxon>Liliopsida</taxon>
        <taxon>Araceae</taxon>
        <taxon>Lemnoideae</taxon>
        <taxon>Spirodela</taxon>
    </lineage>
</organism>
<dbReference type="Proteomes" id="UP000663760">
    <property type="component" value="Chromosome 6"/>
</dbReference>
<gene>
    <name evidence="1" type="ORF">SI8410_06008490</name>
</gene>